<reference evidence="4" key="2">
    <citation type="submission" date="2015-01" db="EMBL/GenBank/DDBJ databases">
        <title>Evolutionary Origins and Diversification of the Mycorrhizal Mutualists.</title>
        <authorList>
            <consortium name="DOE Joint Genome Institute"/>
            <consortium name="Mycorrhizal Genomics Consortium"/>
            <person name="Kohler A."/>
            <person name="Kuo A."/>
            <person name="Nagy L.G."/>
            <person name="Floudas D."/>
            <person name="Copeland A."/>
            <person name="Barry K.W."/>
            <person name="Cichocki N."/>
            <person name="Veneault-Fourrey C."/>
            <person name="LaButti K."/>
            <person name="Lindquist E.A."/>
            <person name="Lipzen A."/>
            <person name="Lundell T."/>
            <person name="Morin E."/>
            <person name="Murat C."/>
            <person name="Riley R."/>
            <person name="Ohm R."/>
            <person name="Sun H."/>
            <person name="Tunlid A."/>
            <person name="Henrissat B."/>
            <person name="Grigoriev I.V."/>
            <person name="Hibbett D.S."/>
            <person name="Martin F."/>
        </authorList>
    </citation>
    <scope>NUCLEOTIDE SEQUENCE [LARGE SCALE GENOMIC DNA]</scope>
    <source>
        <strain evidence="4">ATCC 200175</strain>
    </source>
</reference>
<accession>A0A0C9SZG9</accession>
<dbReference type="SUPFAM" id="SSF54897">
    <property type="entry name" value="Protease propeptides/inhibitors"/>
    <property type="match status" value="1"/>
</dbReference>
<dbReference type="AlphaFoldDB" id="A0A0C9SZG9"/>
<proteinExistence type="predicted"/>
<feature type="non-terminal residue" evidence="3">
    <location>
        <position position="1"/>
    </location>
</feature>
<evidence type="ECO:0000256" key="1">
    <source>
        <dbReference type="SAM" id="MobiDB-lite"/>
    </source>
</evidence>
<name>A0A0C9SZG9_PAXIN</name>
<dbReference type="InterPro" id="IPR015366">
    <property type="entry name" value="S53_propep"/>
</dbReference>
<evidence type="ECO:0000259" key="2">
    <source>
        <dbReference type="Pfam" id="PF09286"/>
    </source>
</evidence>
<feature type="domain" description="Peptidase S53 activation" evidence="2">
    <location>
        <begin position="3"/>
        <end position="72"/>
    </location>
</feature>
<feature type="non-terminal residue" evidence="3">
    <location>
        <position position="127"/>
    </location>
</feature>
<dbReference type="GO" id="GO:0004175">
    <property type="term" value="F:endopeptidase activity"/>
    <property type="evidence" value="ECO:0007669"/>
    <property type="project" value="TreeGrafter"/>
</dbReference>
<dbReference type="GO" id="GO:0008240">
    <property type="term" value="F:tripeptidyl-peptidase activity"/>
    <property type="evidence" value="ECO:0007669"/>
    <property type="project" value="TreeGrafter"/>
</dbReference>
<dbReference type="InterPro" id="IPR050819">
    <property type="entry name" value="Tripeptidyl-peptidase_I"/>
</dbReference>
<sequence length="127" mass="13820">LESGFESDRINLTPNKGWIEVSATVEEAERLLQTEYNLYAHTTGKEHVACDSYHLPAHISPHVDFVTPTVHFDAKLNRRSTEPARTIGQPGAGSGPKTTGKLNGTPLGDLSTCNEYITLDCLRALTG</sequence>
<dbReference type="PANTHER" id="PTHR14218">
    <property type="entry name" value="PROTEASE S8 TRIPEPTIDYL PEPTIDASE I CLN2"/>
    <property type="match status" value="1"/>
</dbReference>
<organism evidence="3 4">
    <name type="scientific">Paxillus involutus ATCC 200175</name>
    <dbReference type="NCBI Taxonomy" id="664439"/>
    <lineage>
        <taxon>Eukaryota</taxon>
        <taxon>Fungi</taxon>
        <taxon>Dikarya</taxon>
        <taxon>Basidiomycota</taxon>
        <taxon>Agaricomycotina</taxon>
        <taxon>Agaricomycetes</taxon>
        <taxon>Agaricomycetidae</taxon>
        <taxon>Boletales</taxon>
        <taxon>Paxilineae</taxon>
        <taxon>Paxillaceae</taxon>
        <taxon>Paxillus</taxon>
    </lineage>
</organism>
<dbReference type="EMBL" id="KN819336">
    <property type="protein sequence ID" value="KIJ15544.1"/>
    <property type="molecule type" value="Genomic_DNA"/>
</dbReference>
<dbReference type="OrthoDB" id="3260196at2759"/>
<dbReference type="GO" id="GO:0006508">
    <property type="term" value="P:proteolysis"/>
    <property type="evidence" value="ECO:0007669"/>
    <property type="project" value="TreeGrafter"/>
</dbReference>
<dbReference type="Proteomes" id="UP000053647">
    <property type="component" value="Unassembled WGS sequence"/>
</dbReference>
<dbReference type="HOGENOM" id="CLU_1975812_0_0_1"/>
<gene>
    <name evidence="3" type="ORF">PAXINDRAFT_62902</name>
</gene>
<protein>
    <recommendedName>
        <fullName evidence="2">Peptidase S53 activation domain-containing protein</fullName>
    </recommendedName>
</protein>
<dbReference type="PANTHER" id="PTHR14218:SF19">
    <property type="entry name" value="SERINE PROTEASE AORO, PUTATIVE (AFU_ORTHOLOGUE AFUA_6G10250)-RELATED"/>
    <property type="match status" value="1"/>
</dbReference>
<reference evidence="3 4" key="1">
    <citation type="submission" date="2014-06" db="EMBL/GenBank/DDBJ databases">
        <authorList>
            <consortium name="DOE Joint Genome Institute"/>
            <person name="Kuo A."/>
            <person name="Kohler A."/>
            <person name="Nagy L.G."/>
            <person name="Floudas D."/>
            <person name="Copeland A."/>
            <person name="Barry K.W."/>
            <person name="Cichocki N."/>
            <person name="Veneault-Fourrey C."/>
            <person name="LaButti K."/>
            <person name="Lindquist E.A."/>
            <person name="Lipzen A."/>
            <person name="Lundell T."/>
            <person name="Morin E."/>
            <person name="Murat C."/>
            <person name="Sun H."/>
            <person name="Tunlid A."/>
            <person name="Henrissat B."/>
            <person name="Grigoriev I.V."/>
            <person name="Hibbett D.S."/>
            <person name="Martin F."/>
            <person name="Nordberg H.P."/>
            <person name="Cantor M.N."/>
            <person name="Hua S.X."/>
        </authorList>
    </citation>
    <scope>NUCLEOTIDE SEQUENCE [LARGE SCALE GENOMIC DNA]</scope>
    <source>
        <strain evidence="3 4">ATCC 200175</strain>
    </source>
</reference>
<evidence type="ECO:0000313" key="3">
    <source>
        <dbReference type="EMBL" id="KIJ15544.1"/>
    </source>
</evidence>
<feature type="region of interest" description="Disordered" evidence="1">
    <location>
        <begin position="82"/>
        <end position="105"/>
    </location>
</feature>
<dbReference type="Pfam" id="PF09286">
    <property type="entry name" value="Pro-kuma_activ"/>
    <property type="match status" value="1"/>
</dbReference>
<keyword evidence="4" id="KW-1185">Reference proteome</keyword>
<evidence type="ECO:0000313" key="4">
    <source>
        <dbReference type="Proteomes" id="UP000053647"/>
    </source>
</evidence>